<evidence type="ECO:0000313" key="2">
    <source>
        <dbReference type="Proteomes" id="UP000315200"/>
    </source>
</evidence>
<accession>A0A829WE50</accession>
<dbReference type="AlphaFoldDB" id="A0A829WE50"/>
<dbReference type="EMBL" id="BJLB01000001">
    <property type="protein sequence ID" value="GEA38786.1"/>
    <property type="molecule type" value="Genomic_DNA"/>
</dbReference>
<proteinExistence type="predicted"/>
<gene>
    <name evidence="1" type="ORF">Ccl03g_44990</name>
</gene>
<sequence>MFQAWESLSMRSTGSVFWLVCRRKWITSDSDVFDDCRWNKEKQKRLAGCSAFFICLNSQFFKI</sequence>
<protein>
    <submittedName>
        <fullName evidence="1">Uncharacterized protein</fullName>
    </submittedName>
</protein>
<evidence type="ECO:0000313" key="1">
    <source>
        <dbReference type="EMBL" id="GEA38786.1"/>
    </source>
</evidence>
<reference evidence="1 2" key="1">
    <citation type="submission" date="2019-06" db="EMBL/GenBank/DDBJ databases">
        <title>Draft genome sequence of [Clostridium] clostridioforme NBRC 113352.</title>
        <authorList>
            <person name="Miura T."/>
            <person name="Furukawa M."/>
            <person name="Shimamura M."/>
            <person name="Ohyama Y."/>
            <person name="Yamazoe A."/>
            <person name="Kawasaki H."/>
        </authorList>
    </citation>
    <scope>NUCLEOTIDE SEQUENCE [LARGE SCALE GENOMIC DNA]</scope>
    <source>
        <strain evidence="1 2">NBRC 113352</strain>
    </source>
</reference>
<organism evidence="1 2">
    <name type="scientific">Enterocloster clostridioformis</name>
    <dbReference type="NCBI Taxonomy" id="1531"/>
    <lineage>
        <taxon>Bacteria</taxon>
        <taxon>Bacillati</taxon>
        <taxon>Bacillota</taxon>
        <taxon>Clostridia</taxon>
        <taxon>Lachnospirales</taxon>
        <taxon>Lachnospiraceae</taxon>
        <taxon>Enterocloster</taxon>
    </lineage>
</organism>
<comment type="caution">
    <text evidence="1">The sequence shown here is derived from an EMBL/GenBank/DDBJ whole genome shotgun (WGS) entry which is preliminary data.</text>
</comment>
<name>A0A829WE50_9FIRM</name>
<dbReference type="Proteomes" id="UP000315200">
    <property type="component" value="Unassembled WGS sequence"/>
</dbReference>